<sequence length="92" mass="10502">MIFKYLISSAYQVVCFIFIKNNGFIGSESQNQGENGNVWSASLNSDNPNNAFNLNFNSKEVNVNNNERFIGIPVRPIQHSSIKFNVNYDFNF</sequence>
<proteinExistence type="predicted"/>
<evidence type="ECO:0008006" key="3">
    <source>
        <dbReference type="Google" id="ProtNLM"/>
    </source>
</evidence>
<keyword evidence="2" id="KW-1185">Reference proteome</keyword>
<name>A0ABZ0Z276_9CAUD</name>
<protein>
    <recommendedName>
        <fullName evidence="3">Tail fiber protein</fullName>
    </recommendedName>
</protein>
<evidence type="ECO:0000313" key="1">
    <source>
        <dbReference type="EMBL" id="WQJ53256.1"/>
    </source>
</evidence>
<dbReference type="EMBL" id="OR769223">
    <property type="protein sequence ID" value="WQJ53256.1"/>
    <property type="molecule type" value="Genomic_DNA"/>
</dbReference>
<evidence type="ECO:0000313" key="2">
    <source>
        <dbReference type="Proteomes" id="UP001358193"/>
    </source>
</evidence>
<reference evidence="1 2" key="1">
    <citation type="submission" date="2023-11" db="EMBL/GenBank/DDBJ databases">
        <authorList>
            <person name="Cook R."/>
            <person name="Crisci M."/>
            <person name="Pye H."/>
            <person name="Adriaenssens E."/>
            <person name="Santini J."/>
        </authorList>
    </citation>
    <scope>NUCLEOTIDE SEQUENCE [LARGE SCALE GENOMIC DNA]</scope>
    <source>
        <strain evidence="1">Lak_Megaphage_Sonny</strain>
    </source>
</reference>
<accession>A0ABZ0Z276</accession>
<dbReference type="Proteomes" id="UP001358193">
    <property type="component" value="Segment"/>
</dbReference>
<organism evidence="1 2">
    <name type="scientific">phage Lak_Megaphage_Sonny</name>
    <dbReference type="NCBI Taxonomy" id="3109229"/>
    <lineage>
        <taxon>Viruses</taxon>
        <taxon>Duplodnaviria</taxon>
        <taxon>Heunggongvirae</taxon>
        <taxon>Uroviricota</taxon>
        <taxon>Caudoviricetes</taxon>
        <taxon>Caudoviricetes code 15 clade</taxon>
    </lineage>
</organism>